<evidence type="ECO:0008006" key="4">
    <source>
        <dbReference type="Google" id="ProtNLM"/>
    </source>
</evidence>
<evidence type="ECO:0000256" key="1">
    <source>
        <dbReference type="SAM" id="Phobius"/>
    </source>
</evidence>
<gene>
    <name evidence="2" type="ORF">JA13_305</name>
</gene>
<protein>
    <recommendedName>
        <fullName evidence="4">Transmembrane protein</fullName>
    </recommendedName>
</protein>
<sequence length="121" mass="14523">MPTIEEVKNSATIYQFLHNPYGVVRAGTYKPNLLDCWALVVDTIPKCFIALWGKMCELSWHMSIRRLLIWLLFMPFWILIVVPMPLTFWIWGTYVYFYMRGEPERHKKVQERLNRKLDSLV</sequence>
<keyword evidence="1" id="KW-0472">Membrane</keyword>
<organism evidence="2 3">
    <name type="scientific">Dickeya phage vB_DsoM_JA13</name>
    <dbReference type="NCBI Taxonomy" id="2283030"/>
    <lineage>
        <taxon>Viruses</taxon>
        <taxon>Duplodnaviria</taxon>
        <taxon>Heunggongvirae</taxon>
        <taxon>Uroviricota</taxon>
        <taxon>Caudoviricetes</taxon>
        <taxon>Salmondvirus</taxon>
        <taxon>Salmondvirus JA11</taxon>
    </lineage>
</organism>
<evidence type="ECO:0000313" key="3">
    <source>
        <dbReference type="Proteomes" id="UP000263742"/>
    </source>
</evidence>
<proteinExistence type="predicted"/>
<keyword evidence="1" id="KW-1133">Transmembrane helix</keyword>
<feature type="transmembrane region" description="Helical" evidence="1">
    <location>
        <begin position="67"/>
        <end position="91"/>
    </location>
</feature>
<dbReference type="Proteomes" id="UP000263742">
    <property type="component" value="Segment"/>
</dbReference>
<name>A0A384ZWT0_9CAUD</name>
<keyword evidence="1" id="KW-0812">Transmembrane</keyword>
<reference evidence="2 3" key="1">
    <citation type="journal article" date="2018" name="Front. Microbiol.">
        <title>Jumbo Bacteriophages Are Represented Within an Increasing Diversity of Environmental Viruses Infecting the Emerging Phytopathogen, Dickeya solani.</title>
        <authorList>
            <person name="Day A.W."/>
            <person name="Ahn J."/>
            <person name="Salmond G.P.C."/>
        </authorList>
    </citation>
    <scope>NUCLEOTIDE SEQUENCE [LARGE SCALE GENOMIC DNA]</scope>
</reference>
<evidence type="ECO:0000313" key="2">
    <source>
        <dbReference type="EMBL" id="AXG66708.1"/>
    </source>
</evidence>
<accession>A0A384ZWT0</accession>
<dbReference type="EMBL" id="MH460460">
    <property type="protein sequence ID" value="AXG66708.1"/>
    <property type="molecule type" value="Genomic_DNA"/>
</dbReference>